<name>A0A1Y2EGS9_9BASI</name>
<evidence type="ECO:0008006" key="3">
    <source>
        <dbReference type="Google" id="ProtNLM"/>
    </source>
</evidence>
<protein>
    <recommendedName>
        <fullName evidence="3">F-box domain-containing protein</fullName>
    </recommendedName>
</protein>
<dbReference type="SUPFAM" id="SSF52047">
    <property type="entry name" value="RNI-like"/>
    <property type="match status" value="1"/>
</dbReference>
<evidence type="ECO:0000313" key="2">
    <source>
        <dbReference type="Proteomes" id="UP000193467"/>
    </source>
</evidence>
<dbReference type="EMBL" id="MCGR01000054">
    <property type="protein sequence ID" value="ORY70788.1"/>
    <property type="molecule type" value="Genomic_DNA"/>
</dbReference>
<dbReference type="Gene3D" id="3.80.10.10">
    <property type="entry name" value="Ribonuclease Inhibitor"/>
    <property type="match status" value="1"/>
</dbReference>
<organism evidence="1 2">
    <name type="scientific">Leucosporidium creatinivorum</name>
    <dbReference type="NCBI Taxonomy" id="106004"/>
    <lineage>
        <taxon>Eukaryota</taxon>
        <taxon>Fungi</taxon>
        <taxon>Dikarya</taxon>
        <taxon>Basidiomycota</taxon>
        <taxon>Pucciniomycotina</taxon>
        <taxon>Microbotryomycetes</taxon>
        <taxon>Leucosporidiales</taxon>
        <taxon>Leucosporidium</taxon>
    </lineage>
</organism>
<sequence length="380" mass="42944">MASLASRASSTSFQDLVPDIKIKIIKFAVQKSGDGPEIDLKVARSLSLVNKELRCLASPMLFERLDISRQSNPELESFFSKLSLGTKQLVQEIIFKGEGPGYKGNGFCDPGPIKVAARRRALATKIIAELPNLVSLNLTLVYDATSFSGLEIYSAINQEMGHRLTKLELRPESQDKKHQLLDPELVASFLRCTPNLVTLSLQDVGLGNGVTLWTAMAKLHQLKTLKLEDVALPPLLPSVKWSAPVKELECWSCPGIDTPLLMKFTSYFSPTLEFLEVGSRDLYEDQRAFYDLPHLKRLRFTAYQPFDHISSLSKNSPLTHLFLLPRLQLPRYESSTPPRLQPLAFRIDPRGRAIRRRHVRYDRHGRRKECHYHALEDAVA</sequence>
<keyword evidence="2" id="KW-1185">Reference proteome</keyword>
<evidence type="ECO:0000313" key="1">
    <source>
        <dbReference type="EMBL" id="ORY70788.1"/>
    </source>
</evidence>
<dbReference type="AlphaFoldDB" id="A0A1Y2EGS9"/>
<accession>A0A1Y2EGS9</accession>
<dbReference type="InterPro" id="IPR032675">
    <property type="entry name" value="LRR_dom_sf"/>
</dbReference>
<gene>
    <name evidence="1" type="ORF">BCR35DRAFT_166133</name>
</gene>
<proteinExistence type="predicted"/>
<dbReference type="Proteomes" id="UP000193467">
    <property type="component" value="Unassembled WGS sequence"/>
</dbReference>
<comment type="caution">
    <text evidence="1">The sequence shown here is derived from an EMBL/GenBank/DDBJ whole genome shotgun (WGS) entry which is preliminary data.</text>
</comment>
<reference evidence="1 2" key="1">
    <citation type="submission" date="2016-07" db="EMBL/GenBank/DDBJ databases">
        <title>Pervasive Adenine N6-methylation of Active Genes in Fungi.</title>
        <authorList>
            <consortium name="DOE Joint Genome Institute"/>
            <person name="Mondo S.J."/>
            <person name="Dannebaum R.O."/>
            <person name="Kuo R.C."/>
            <person name="Labutti K."/>
            <person name="Haridas S."/>
            <person name="Kuo A."/>
            <person name="Salamov A."/>
            <person name="Ahrendt S.R."/>
            <person name="Lipzen A."/>
            <person name="Sullivan W."/>
            <person name="Andreopoulos W.B."/>
            <person name="Clum A."/>
            <person name="Lindquist E."/>
            <person name="Daum C."/>
            <person name="Ramamoorthy G.K."/>
            <person name="Gryganskyi A."/>
            <person name="Culley D."/>
            <person name="Magnuson J.K."/>
            <person name="James T.Y."/>
            <person name="O'Malley M.A."/>
            <person name="Stajich J.E."/>
            <person name="Spatafora J.W."/>
            <person name="Visel A."/>
            <person name="Grigoriev I.V."/>
        </authorList>
    </citation>
    <scope>NUCLEOTIDE SEQUENCE [LARGE SCALE GENOMIC DNA]</scope>
    <source>
        <strain evidence="1 2">62-1032</strain>
    </source>
</reference>
<dbReference type="InParanoid" id="A0A1Y2EGS9"/>